<evidence type="ECO:0008006" key="4">
    <source>
        <dbReference type="Google" id="ProtNLM"/>
    </source>
</evidence>
<name>A0A314XSM2_PRUYE</name>
<keyword evidence="1" id="KW-0732">Signal</keyword>
<dbReference type="EMBL" id="PJQY01002380">
    <property type="protein sequence ID" value="PQP94147.1"/>
    <property type="molecule type" value="Genomic_DNA"/>
</dbReference>
<comment type="caution">
    <text evidence="2">The sequence shown here is derived from an EMBL/GenBank/DDBJ whole genome shotgun (WGS) entry which is preliminary data.</text>
</comment>
<organism evidence="2 3">
    <name type="scientific">Prunus yedoensis var. nudiflora</name>
    <dbReference type="NCBI Taxonomy" id="2094558"/>
    <lineage>
        <taxon>Eukaryota</taxon>
        <taxon>Viridiplantae</taxon>
        <taxon>Streptophyta</taxon>
        <taxon>Embryophyta</taxon>
        <taxon>Tracheophyta</taxon>
        <taxon>Spermatophyta</taxon>
        <taxon>Magnoliopsida</taxon>
        <taxon>eudicotyledons</taxon>
        <taxon>Gunneridae</taxon>
        <taxon>Pentapetalae</taxon>
        <taxon>rosids</taxon>
        <taxon>fabids</taxon>
        <taxon>Rosales</taxon>
        <taxon>Rosaceae</taxon>
        <taxon>Amygdaloideae</taxon>
        <taxon>Amygdaleae</taxon>
        <taxon>Prunus</taxon>
    </lineage>
</organism>
<gene>
    <name evidence="2" type="ORF">Pyn_16102</name>
</gene>
<evidence type="ECO:0000313" key="3">
    <source>
        <dbReference type="Proteomes" id="UP000250321"/>
    </source>
</evidence>
<sequence length="114" mass="12682">MWLWPIGGAEVHLWLLTIGVFEGSGRFISVASPDDGCEAGTCSHHNQGGLSMDGGDDRVGCINRRRGNSRVFVLPLLLCERSARFRRGIRTVVRLLQRRVVKLLIPSLHPSDYV</sequence>
<feature type="signal peptide" evidence="1">
    <location>
        <begin position="1"/>
        <end position="19"/>
    </location>
</feature>
<proteinExistence type="predicted"/>
<keyword evidence="3" id="KW-1185">Reference proteome</keyword>
<accession>A0A314XSM2</accession>
<feature type="chain" id="PRO_5016371378" description="Secreted protein" evidence="1">
    <location>
        <begin position="20"/>
        <end position="114"/>
    </location>
</feature>
<reference evidence="2 3" key="1">
    <citation type="submission" date="2018-02" db="EMBL/GenBank/DDBJ databases">
        <title>Draft genome of wild Prunus yedoensis var. nudiflora.</title>
        <authorList>
            <person name="Baek S."/>
            <person name="Kim J.-H."/>
            <person name="Choi K."/>
            <person name="Kim G.-B."/>
            <person name="Cho A."/>
            <person name="Jang H."/>
            <person name="Shin C.-H."/>
            <person name="Yu H.-J."/>
            <person name="Mun J.-H."/>
        </authorList>
    </citation>
    <scope>NUCLEOTIDE SEQUENCE [LARGE SCALE GENOMIC DNA]</scope>
    <source>
        <strain evidence="3">cv. Jeju island</strain>
        <tissue evidence="2">Leaf</tissue>
    </source>
</reference>
<evidence type="ECO:0000313" key="2">
    <source>
        <dbReference type="EMBL" id="PQP94147.1"/>
    </source>
</evidence>
<dbReference type="Proteomes" id="UP000250321">
    <property type="component" value="Unassembled WGS sequence"/>
</dbReference>
<evidence type="ECO:0000256" key="1">
    <source>
        <dbReference type="SAM" id="SignalP"/>
    </source>
</evidence>
<protein>
    <recommendedName>
        <fullName evidence="4">Secreted protein</fullName>
    </recommendedName>
</protein>
<dbReference type="AlphaFoldDB" id="A0A314XSM2"/>